<dbReference type="PANTHER" id="PTHR31973">
    <property type="entry name" value="POLYPROTEIN, PUTATIVE-RELATED"/>
    <property type="match status" value="1"/>
</dbReference>
<accession>A0ABM1QVI9</accession>
<evidence type="ECO:0000256" key="2">
    <source>
        <dbReference type="ARBA" id="ARBA00022771"/>
    </source>
</evidence>
<dbReference type="Proteomes" id="UP000694864">
    <property type="component" value="Chromosome 14"/>
</dbReference>
<dbReference type="Pfam" id="PF04434">
    <property type="entry name" value="SWIM"/>
    <property type="match status" value="1"/>
</dbReference>
<dbReference type="PRINTS" id="PR00929">
    <property type="entry name" value="ATHOOK"/>
</dbReference>
<feature type="region of interest" description="Disordered" evidence="5">
    <location>
        <begin position="404"/>
        <end position="425"/>
    </location>
</feature>
<organism evidence="7 8">
    <name type="scientific">Camelina sativa</name>
    <name type="common">False flax</name>
    <name type="synonym">Myagrum sativum</name>
    <dbReference type="NCBI Taxonomy" id="90675"/>
    <lineage>
        <taxon>Eukaryota</taxon>
        <taxon>Viridiplantae</taxon>
        <taxon>Streptophyta</taxon>
        <taxon>Embryophyta</taxon>
        <taxon>Tracheophyta</taxon>
        <taxon>Spermatophyta</taxon>
        <taxon>Magnoliopsida</taxon>
        <taxon>eudicotyledons</taxon>
        <taxon>Gunneridae</taxon>
        <taxon>Pentapetalae</taxon>
        <taxon>rosids</taxon>
        <taxon>malvids</taxon>
        <taxon>Brassicales</taxon>
        <taxon>Brassicaceae</taxon>
        <taxon>Camelineae</taxon>
        <taxon>Camelina</taxon>
    </lineage>
</organism>
<feature type="compositionally biased region" description="Basic residues" evidence="5">
    <location>
        <begin position="316"/>
        <end position="325"/>
    </location>
</feature>
<dbReference type="InterPro" id="IPR017956">
    <property type="entry name" value="AT_hook_DNA-bd_motif"/>
</dbReference>
<dbReference type="RefSeq" id="XP_019090777.1">
    <property type="nucleotide sequence ID" value="XM_019235232.1"/>
</dbReference>
<evidence type="ECO:0000256" key="5">
    <source>
        <dbReference type="SAM" id="MobiDB-lite"/>
    </source>
</evidence>
<evidence type="ECO:0000313" key="8">
    <source>
        <dbReference type="RefSeq" id="XP_019090777.1"/>
    </source>
</evidence>
<feature type="compositionally biased region" description="Basic residues" evidence="5">
    <location>
        <begin position="364"/>
        <end position="380"/>
    </location>
</feature>
<feature type="compositionally biased region" description="Low complexity" evidence="5">
    <location>
        <begin position="329"/>
        <end position="344"/>
    </location>
</feature>
<feature type="domain" description="SWIM-type" evidence="6">
    <location>
        <begin position="162"/>
        <end position="194"/>
    </location>
</feature>
<feature type="region of interest" description="Disordered" evidence="5">
    <location>
        <begin position="225"/>
        <end position="389"/>
    </location>
</feature>
<evidence type="ECO:0000259" key="6">
    <source>
        <dbReference type="PROSITE" id="PS50966"/>
    </source>
</evidence>
<reference evidence="8" key="2">
    <citation type="submission" date="2025-08" db="UniProtKB">
        <authorList>
            <consortium name="RefSeq"/>
        </authorList>
    </citation>
    <scope>IDENTIFICATION</scope>
    <source>
        <tissue evidence="8">Leaf</tissue>
    </source>
</reference>
<sequence length="425" mass="48873">MCGRHIYANWKKQGFSRSEYKNLFWGVAYSYTEGEYEEKLDLVKAYDPSAYQALLATEPKRWCRAFFSVESRCPDVHNNLSESFNRTIKIARAKPVINLLEDIRRQAMRRISRRCLKAEKLETPVTPITMALLEKARLAKQYCDTLRSSKTSYEVNEFDNGYIVNLATHECACRRWDLTGIPCRHAVCVLDDNQDDPVRYVANYYFTSVFKKTYEENIKPVNGEKLWSRTNKPPIGIPEMRKPRGRPKNRDRRKEPFEDLQNSGKSTRHGRIPHCSLCGQAGHNKSSCKNEPIVVEGPKNKRGRPKKLIDESHPKAPPKPRKRRNTLLAESSSQSIQAGESSSQTPVAYSAPQPSISSNQVQPHVKKARRGRPLKIRKTGKIPQGVGTFWSPFTDRPFEVFGDRVYDRSNLNPKPQEERNTESEQ</sequence>
<dbReference type="GeneID" id="104742346"/>
<gene>
    <name evidence="8" type="primary">LOC104742346</name>
</gene>
<keyword evidence="1" id="KW-0479">Metal-binding</keyword>
<evidence type="ECO:0000256" key="1">
    <source>
        <dbReference type="ARBA" id="ARBA00022723"/>
    </source>
</evidence>
<evidence type="ECO:0000256" key="4">
    <source>
        <dbReference type="PROSITE-ProRule" id="PRU00325"/>
    </source>
</evidence>
<keyword evidence="7" id="KW-1185">Reference proteome</keyword>
<evidence type="ECO:0000256" key="3">
    <source>
        <dbReference type="ARBA" id="ARBA00022833"/>
    </source>
</evidence>
<proteinExistence type="predicted"/>
<keyword evidence="3" id="KW-0862">Zinc</keyword>
<keyword evidence="2 4" id="KW-0863">Zinc-finger</keyword>
<feature type="compositionally biased region" description="Basic and acidic residues" evidence="5">
    <location>
        <begin position="415"/>
        <end position="425"/>
    </location>
</feature>
<feature type="compositionally biased region" description="Polar residues" evidence="5">
    <location>
        <begin position="352"/>
        <end position="362"/>
    </location>
</feature>
<evidence type="ECO:0000313" key="7">
    <source>
        <dbReference type="Proteomes" id="UP000694864"/>
    </source>
</evidence>
<dbReference type="PANTHER" id="PTHR31973:SF197">
    <property type="entry name" value="SWIM-TYPE DOMAIN-CONTAINING PROTEIN"/>
    <property type="match status" value="1"/>
</dbReference>
<dbReference type="InterPro" id="IPR007527">
    <property type="entry name" value="Znf_SWIM"/>
</dbReference>
<dbReference type="PROSITE" id="PS50966">
    <property type="entry name" value="ZF_SWIM"/>
    <property type="match status" value="1"/>
</dbReference>
<dbReference type="SMART" id="SM00575">
    <property type="entry name" value="ZnF_PMZ"/>
    <property type="match status" value="1"/>
</dbReference>
<name>A0ABM1QVI9_CAMSA</name>
<reference evidence="7" key="1">
    <citation type="journal article" date="2014" name="Nat. Commun.">
        <title>The emerging biofuel crop Camelina sativa retains a highly undifferentiated hexaploid genome structure.</title>
        <authorList>
            <person name="Kagale S."/>
            <person name="Koh C."/>
            <person name="Nixon J."/>
            <person name="Bollina V."/>
            <person name="Clarke W.E."/>
            <person name="Tuteja R."/>
            <person name="Spillane C."/>
            <person name="Robinson S.J."/>
            <person name="Links M.G."/>
            <person name="Clarke C."/>
            <person name="Higgins E.E."/>
            <person name="Huebert T."/>
            <person name="Sharpe A.G."/>
            <person name="Parkin I.A."/>
        </authorList>
    </citation>
    <scope>NUCLEOTIDE SEQUENCE [LARGE SCALE GENOMIC DNA]</scope>
    <source>
        <strain evidence="7">cv. DH55</strain>
    </source>
</reference>
<dbReference type="InterPro" id="IPR006564">
    <property type="entry name" value="Znf_PMZ"/>
</dbReference>
<protein>
    <submittedName>
        <fullName evidence="8">Uncharacterized protein LOC104742346</fullName>
    </submittedName>
</protein>